<name>A0A818PTY6_9BILA</name>
<evidence type="ECO:0000313" key="1">
    <source>
        <dbReference type="EMBL" id="CAF3624336.1"/>
    </source>
</evidence>
<comment type="caution">
    <text evidence="1">The sequence shown here is derived from an EMBL/GenBank/DDBJ whole genome shotgun (WGS) entry which is preliminary data.</text>
</comment>
<organism evidence="1 2">
    <name type="scientific">Rotaria sordida</name>
    <dbReference type="NCBI Taxonomy" id="392033"/>
    <lineage>
        <taxon>Eukaryota</taxon>
        <taxon>Metazoa</taxon>
        <taxon>Spiralia</taxon>
        <taxon>Gnathifera</taxon>
        <taxon>Rotifera</taxon>
        <taxon>Eurotatoria</taxon>
        <taxon>Bdelloidea</taxon>
        <taxon>Philodinida</taxon>
        <taxon>Philodinidae</taxon>
        <taxon>Rotaria</taxon>
    </lineage>
</organism>
<evidence type="ECO:0000313" key="2">
    <source>
        <dbReference type="Proteomes" id="UP000663874"/>
    </source>
</evidence>
<dbReference type="SUPFAM" id="SSF52047">
    <property type="entry name" value="RNI-like"/>
    <property type="match status" value="1"/>
</dbReference>
<dbReference type="Proteomes" id="UP000663874">
    <property type="component" value="Unassembled WGS sequence"/>
</dbReference>
<proteinExistence type="predicted"/>
<gene>
    <name evidence="1" type="ORF">FNK824_LOCUS4578</name>
</gene>
<accession>A0A818PTY6</accession>
<dbReference type="EMBL" id="CAJOBE010000339">
    <property type="protein sequence ID" value="CAF3624336.1"/>
    <property type="molecule type" value="Genomic_DNA"/>
</dbReference>
<evidence type="ECO:0008006" key="3">
    <source>
        <dbReference type="Google" id="ProtNLM"/>
    </source>
</evidence>
<protein>
    <recommendedName>
        <fullName evidence="3">F-box domain-containing protein</fullName>
    </recommendedName>
</protein>
<dbReference type="AlphaFoldDB" id="A0A818PTY6"/>
<sequence length="514" mass="61566">MIQLRSVNCIENLSNEIFYEIFDYLNGCDIYMNSSLLLKIQFSSETQSLNQYYYQNFIIPNKHRIVSLHFHNESILYKFLNICTIDSSFNRLESLILNRISTFKLAILLFHLESLIRLVSLTIYLDYCSDDLEDIYQIIFRLSFLKYFELVISEYEESDIAISYVTNEQYSRIKYLSIYHHYTFNELTYILSYTSQLTHLYCFYISQSDEIIEHQILMTLPNLIHITLSLYDIDFDEFKQFIIQISSQLKCLSVTIQYLSFCYIDVINDDFEINPYHALINRFTSSFWIQRQWIFRILVADDEVIYVIRPYRDTSNDFPKYTHFNQNSINDDIIVNQQTSVSYSSNVWLIITCLDICCSQLYASILIKIFNLLPNINSMRISLLPLPKEMYEYDEFTIIHKILLQDNKITNVTLRNISELEQIDLIIDICPWIQYLTLERISNADLKLVVRRTLSKIKKNHIRRPITICIYVVDANNNMIQQLEKMINSKKLLKNYTLNRQYDRFYLQWRKKSF</sequence>
<reference evidence="1" key="1">
    <citation type="submission" date="2021-02" db="EMBL/GenBank/DDBJ databases">
        <authorList>
            <person name="Nowell W R."/>
        </authorList>
    </citation>
    <scope>NUCLEOTIDE SEQUENCE</scope>
</reference>